<name>A0A3M8LFD5_9MICO</name>
<dbReference type="InterPro" id="IPR025424">
    <property type="entry name" value="YrhK_domain"/>
</dbReference>
<keyword evidence="1" id="KW-1133">Transmembrane helix</keyword>
<dbReference type="EMBL" id="RDSR01000006">
    <property type="protein sequence ID" value="RNE64035.1"/>
    <property type="molecule type" value="Genomic_DNA"/>
</dbReference>
<dbReference type="Pfam" id="PF14145">
    <property type="entry name" value="YrhK"/>
    <property type="match status" value="1"/>
</dbReference>
<evidence type="ECO:0000256" key="1">
    <source>
        <dbReference type="SAM" id="Phobius"/>
    </source>
</evidence>
<keyword evidence="4" id="KW-1185">Reference proteome</keyword>
<reference evidence="3 4" key="1">
    <citation type="submission" date="2018-11" db="EMBL/GenBank/DDBJ databases">
        <title>Cryobacterium sp. nov., isolated from rhizosphere soil of lettuce.</title>
        <authorList>
            <person name="Wang Y."/>
        </authorList>
    </citation>
    <scope>NUCLEOTIDE SEQUENCE [LARGE SCALE GENOMIC DNA]</scope>
    <source>
        <strain evidence="3 4">NEAU-85</strain>
    </source>
</reference>
<organism evidence="3 4">
    <name type="scientific">Cryobacterium tepidiphilum</name>
    <dbReference type="NCBI Taxonomy" id="2486026"/>
    <lineage>
        <taxon>Bacteria</taxon>
        <taxon>Bacillati</taxon>
        <taxon>Actinomycetota</taxon>
        <taxon>Actinomycetes</taxon>
        <taxon>Micrococcales</taxon>
        <taxon>Microbacteriaceae</taxon>
        <taxon>Cryobacterium</taxon>
    </lineage>
</organism>
<feature type="domain" description="YrhK" evidence="2">
    <location>
        <begin position="19"/>
        <end position="74"/>
    </location>
</feature>
<dbReference type="OrthoDB" id="5519470at2"/>
<sequence>MPDSKLTIDTGHHVLVVKNRYLLLARINDILTGLWFVAGSFLFLSDSTKLLGTIFFIIGSIELLIRPVIQIVRDVHLKRIDPSGQHHD</sequence>
<evidence type="ECO:0000259" key="2">
    <source>
        <dbReference type="Pfam" id="PF14145"/>
    </source>
</evidence>
<protein>
    <recommendedName>
        <fullName evidence="2">YrhK domain-containing protein</fullName>
    </recommendedName>
</protein>
<dbReference type="Proteomes" id="UP000279859">
    <property type="component" value="Unassembled WGS sequence"/>
</dbReference>
<feature type="transmembrane region" description="Helical" evidence="1">
    <location>
        <begin position="50"/>
        <end position="69"/>
    </location>
</feature>
<dbReference type="AlphaFoldDB" id="A0A3M8LFD5"/>
<evidence type="ECO:0000313" key="3">
    <source>
        <dbReference type="EMBL" id="RNE64035.1"/>
    </source>
</evidence>
<proteinExistence type="predicted"/>
<dbReference type="RefSeq" id="WP_123045307.1">
    <property type="nucleotide sequence ID" value="NZ_RDSR01000006.1"/>
</dbReference>
<feature type="transmembrane region" description="Helical" evidence="1">
    <location>
        <begin position="21"/>
        <end position="44"/>
    </location>
</feature>
<evidence type="ECO:0000313" key="4">
    <source>
        <dbReference type="Proteomes" id="UP000279859"/>
    </source>
</evidence>
<accession>A0A3M8LFD5</accession>
<keyword evidence="1" id="KW-0812">Transmembrane</keyword>
<comment type="caution">
    <text evidence="3">The sequence shown here is derived from an EMBL/GenBank/DDBJ whole genome shotgun (WGS) entry which is preliminary data.</text>
</comment>
<keyword evidence="1" id="KW-0472">Membrane</keyword>
<gene>
    <name evidence="3" type="ORF">EEJ31_05585</name>
</gene>